<accession>A0A5N0DLF8</accession>
<dbReference type="PROSITE" id="PS01174">
    <property type="entry name" value="LIPASE_GDXG_SER"/>
    <property type="match status" value="1"/>
</dbReference>
<comment type="similarity">
    <text evidence="1">Belongs to the LysR transcriptional regulatory family.</text>
</comment>
<keyword evidence="4" id="KW-0805">Transcription regulation</keyword>
<dbReference type="PROSITE" id="PS50931">
    <property type="entry name" value="HTH_LYSR"/>
    <property type="match status" value="1"/>
</dbReference>
<feature type="active site" evidence="7">
    <location>
        <position position="254"/>
    </location>
</feature>
<dbReference type="PANTHER" id="PTHR48081:SF30">
    <property type="entry name" value="ACETYL-HYDROLASE LIPR-RELATED"/>
    <property type="match status" value="1"/>
</dbReference>
<dbReference type="InterPro" id="IPR000847">
    <property type="entry name" value="LysR_HTH_N"/>
</dbReference>
<keyword evidence="3 9" id="KW-0378">Hydrolase</keyword>
<organism evidence="9 10">
    <name type="scientific">Nocardia colli</name>
    <dbReference type="NCBI Taxonomy" id="2545717"/>
    <lineage>
        <taxon>Bacteria</taxon>
        <taxon>Bacillati</taxon>
        <taxon>Actinomycetota</taxon>
        <taxon>Actinomycetes</taxon>
        <taxon>Mycobacteriales</taxon>
        <taxon>Nocardiaceae</taxon>
        <taxon>Nocardia</taxon>
    </lineage>
</organism>
<reference evidence="9 10" key="1">
    <citation type="submission" date="2019-09" db="EMBL/GenBank/DDBJ databases">
        <authorList>
            <person name="Wang X."/>
        </authorList>
    </citation>
    <scope>NUCLEOTIDE SEQUENCE [LARGE SCALE GENOMIC DNA]</scope>
    <source>
        <strain evidence="9 10">CICC 11023</strain>
    </source>
</reference>
<comment type="similarity">
    <text evidence="2">Belongs to the 'GDXG' lipolytic enzyme family.</text>
</comment>
<dbReference type="OrthoDB" id="9803828at2"/>
<proteinExistence type="inferred from homology"/>
<dbReference type="InterPro" id="IPR036390">
    <property type="entry name" value="WH_DNA-bd_sf"/>
</dbReference>
<evidence type="ECO:0000256" key="5">
    <source>
        <dbReference type="ARBA" id="ARBA00023125"/>
    </source>
</evidence>
<dbReference type="AlphaFoldDB" id="A0A5N0DLF8"/>
<evidence type="ECO:0000256" key="2">
    <source>
        <dbReference type="ARBA" id="ARBA00010515"/>
    </source>
</evidence>
<gene>
    <name evidence="9" type="ORF">F3087_45200</name>
</gene>
<evidence type="ECO:0000259" key="8">
    <source>
        <dbReference type="PROSITE" id="PS50931"/>
    </source>
</evidence>
<dbReference type="InterPro" id="IPR050300">
    <property type="entry name" value="GDXG_lipolytic_enzyme"/>
</dbReference>
<evidence type="ECO:0000256" key="1">
    <source>
        <dbReference type="ARBA" id="ARBA00009437"/>
    </source>
</evidence>
<dbReference type="InterPro" id="IPR036388">
    <property type="entry name" value="WH-like_DNA-bd_sf"/>
</dbReference>
<dbReference type="PRINTS" id="PR00039">
    <property type="entry name" value="HTHLYSR"/>
</dbReference>
<sequence>MDSARPGNRTDAAVLKMTAAPDAIELRHLRAFVAVADELNFSRAADRLYITQPALSRQIRSLERLIGCDLLRRSTHRVELTVAGSAFLARARRVLGELDDAVAMTRSVGGEHAERLTRLWELFVDLNRTGADLAEIRAAVEQLHAQFAPPTDVQLRAVNAGGVPSLLSVPAGADPASAPVLFLHGGGHVAGSSFGYRHLAGALAAVARRRVLVPEYRLAPEHPFPAALEDALRAYLSVLDAGAAPETVSVAGDSSGAGLALSMTLALRERRLPMPGRMLLMCPWIDLTGAAQTRAEDAPLVFTPHDAARFADLYLAGHPADDPLLTPLRTDLSGLPPILVQAATGDSVLPEARLLVDHARAAGVTANLDLYRSPTHTFHLFWSFLPEAAEALERGGRFLAAAPEAKAAAPSA</sequence>
<dbReference type="GO" id="GO:0003700">
    <property type="term" value="F:DNA-binding transcription factor activity"/>
    <property type="evidence" value="ECO:0007669"/>
    <property type="project" value="InterPro"/>
</dbReference>
<evidence type="ECO:0000313" key="9">
    <source>
        <dbReference type="EMBL" id="KAA8877290.1"/>
    </source>
</evidence>
<dbReference type="FunFam" id="1.10.10.10:FF:000001">
    <property type="entry name" value="LysR family transcriptional regulator"/>
    <property type="match status" value="1"/>
</dbReference>
<dbReference type="EMBL" id="VXLC01000052">
    <property type="protein sequence ID" value="KAA8877290.1"/>
    <property type="molecule type" value="Genomic_DNA"/>
</dbReference>
<protein>
    <submittedName>
        <fullName evidence="9">Alpha/beta hydrolase fold domain-containing protein</fullName>
    </submittedName>
</protein>
<name>A0A5N0DLF8_9NOCA</name>
<feature type="domain" description="HTH lysR-type" evidence="8">
    <location>
        <begin position="24"/>
        <end position="81"/>
    </location>
</feature>
<dbReference type="SUPFAM" id="SSF53474">
    <property type="entry name" value="alpha/beta-Hydrolases"/>
    <property type="match status" value="1"/>
</dbReference>
<keyword evidence="5" id="KW-0238">DNA-binding</keyword>
<dbReference type="InterPro" id="IPR029058">
    <property type="entry name" value="AB_hydrolase_fold"/>
</dbReference>
<dbReference type="RefSeq" id="WP_150408384.1">
    <property type="nucleotide sequence ID" value="NZ_VXLC01000052.1"/>
</dbReference>
<keyword evidence="10" id="KW-1185">Reference proteome</keyword>
<dbReference type="SUPFAM" id="SSF46785">
    <property type="entry name" value="Winged helix' DNA-binding domain"/>
    <property type="match status" value="1"/>
</dbReference>
<evidence type="ECO:0000256" key="4">
    <source>
        <dbReference type="ARBA" id="ARBA00023015"/>
    </source>
</evidence>
<dbReference type="PANTHER" id="PTHR48081">
    <property type="entry name" value="AB HYDROLASE SUPERFAMILY PROTEIN C4A8.06C"/>
    <property type="match status" value="1"/>
</dbReference>
<dbReference type="InterPro" id="IPR033140">
    <property type="entry name" value="Lipase_GDXG_put_SER_AS"/>
</dbReference>
<evidence type="ECO:0000313" key="10">
    <source>
        <dbReference type="Proteomes" id="UP000323876"/>
    </source>
</evidence>
<dbReference type="Pfam" id="PF00126">
    <property type="entry name" value="HTH_1"/>
    <property type="match status" value="1"/>
</dbReference>
<dbReference type="Gene3D" id="1.10.10.10">
    <property type="entry name" value="Winged helix-like DNA-binding domain superfamily/Winged helix DNA-binding domain"/>
    <property type="match status" value="1"/>
</dbReference>
<dbReference type="InterPro" id="IPR013094">
    <property type="entry name" value="AB_hydrolase_3"/>
</dbReference>
<evidence type="ECO:0000256" key="6">
    <source>
        <dbReference type="ARBA" id="ARBA00023163"/>
    </source>
</evidence>
<dbReference type="Pfam" id="PF07859">
    <property type="entry name" value="Abhydrolase_3"/>
    <property type="match status" value="1"/>
</dbReference>
<comment type="caution">
    <text evidence="9">The sequence shown here is derived from an EMBL/GenBank/DDBJ whole genome shotgun (WGS) entry which is preliminary data.</text>
</comment>
<evidence type="ECO:0000256" key="7">
    <source>
        <dbReference type="PROSITE-ProRule" id="PRU10038"/>
    </source>
</evidence>
<dbReference type="Gene3D" id="3.40.50.1820">
    <property type="entry name" value="alpha/beta hydrolase"/>
    <property type="match status" value="1"/>
</dbReference>
<keyword evidence="6" id="KW-0804">Transcription</keyword>
<evidence type="ECO:0000256" key="3">
    <source>
        <dbReference type="ARBA" id="ARBA00022801"/>
    </source>
</evidence>
<dbReference type="Proteomes" id="UP000323876">
    <property type="component" value="Unassembled WGS sequence"/>
</dbReference>
<dbReference type="GO" id="GO:0003677">
    <property type="term" value="F:DNA binding"/>
    <property type="evidence" value="ECO:0007669"/>
    <property type="project" value="UniProtKB-KW"/>
</dbReference>
<dbReference type="GO" id="GO:0004806">
    <property type="term" value="F:triacylglycerol lipase activity"/>
    <property type="evidence" value="ECO:0007669"/>
    <property type="project" value="TreeGrafter"/>
</dbReference>